<dbReference type="EMBL" id="ABDG02000027">
    <property type="protein sequence ID" value="EHK40595.1"/>
    <property type="molecule type" value="Genomic_DNA"/>
</dbReference>
<dbReference type="OrthoDB" id="8907274at2759"/>
<dbReference type="AlphaFoldDB" id="G9P644"/>
<evidence type="ECO:0000313" key="1">
    <source>
        <dbReference type="EMBL" id="EHK40595.1"/>
    </source>
</evidence>
<name>G9P644_HYPAI</name>
<gene>
    <name evidence="1" type="ORF">TRIATDRAFT_258750</name>
</gene>
<organism evidence="1 2">
    <name type="scientific">Hypocrea atroviridis (strain ATCC 20476 / IMI 206040)</name>
    <name type="common">Trichoderma atroviride</name>
    <dbReference type="NCBI Taxonomy" id="452589"/>
    <lineage>
        <taxon>Eukaryota</taxon>
        <taxon>Fungi</taxon>
        <taxon>Dikarya</taxon>
        <taxon>Ascomycota</taxon>
        <taxon>Pezizomycotina</taxon>
        <taxon>Sordariomycetes</taxon>
        <taxon>Hypocreomycetidae</taxon>
        <taxon>Hypocreales</taxon>
        <taxon>Hypocreaceae</taxon>
        <taxon>Trichoderma</taxon>
    </lineage>
</organism>
<proteinExistence type="predicted"/>
<evidence type="ECO:0000313" key="2">
    <source>
        <dbReference type="Proteomes" id="UP000005426"/>
    </source>
</evidence>
<dbReference type="HOGENOM" id="CLU_2886099_0_0_1"/>
<accession>G9P644</accession>
<keyword evidence="2" id="KW-1185">Reference proteome</keyword>
<protein>
    <submittedName>
        <fullName evidence="1">Uncharacterized protein</fullName>
    </submittedName>
</protein>
<dbReference type="Proteomes" id="UP000005426">
    <property type="component" value="Unassembled WGS sequence"/>
</dbReference>
<reference evidence="1 2" key="1">
    <citation type="journal article" date="2011" name="Genome Biol.">
        <title>Comparative genome sequence analysis underscores mycoparasitism as the ancestral life style of Trichoderma.</title>
        <authorList>
            <person name="Kubicek C.P."/>
            <person name="Herrera-Estrella A."/>
            <person name="Seidl-Seiboth V."/>
            <person name="Martinez D.A."/>
            <person name="Druzhinina I.S."/>
            <person name="Thon M."/>
            <person name="Zeilinger S."/>
            <person name="Casas-Flores S."/>
            <person name="Horwitz B.A."/>
            <person name="Mukherjee P.K."/>
            <person name="Mukherjee M."/>
            <person name="Kredics L."/>
            <person name="Alcaraz L.D."/>
            <person name="Aerts A."/>
            <person name="Antal Z."/>
            <person name="Atanasova L."/>
            <person name="Cervantes-Badillo M.G."/>
            <person name="Challacombe J."/>
            <person name="Chertkov O."/>
            <person name="McCluskey K."/>
            <person name="Coulpier F."/>
            <person name="Deshpande N."/>
            <person name="von Doehren H."/>
            <person name="Ebbole D.J."/>
            <person name="Esquivel-Naranjo E.U."/>
            <person name="Fekete E."/>
            <person name="Flipphi M."/>
            <person name="Glaser F."/>
            <person name="Gomez-Rodriguez E.Y."/>
            <person name="Gruber S."/>
            <person name="Han C."/>
            <person name="Henrissat B."/>
            <person name="Hermosa R."/>
            <person name="Hernandez-Onate M."/>
            <person name="Karaffa L."/>
            <person name="Kosti I."/>
            <person name="Le Crom S."/>
            <person name="Lindquist E."/>
            <person name="Lucas S."/>
            <person name="Luebeck M."/>
            <person name="Luebeck P.S."/>
            <person name="Margeot A."/>
            <person name="Metz B."/>
            <person name="Misra M."/>
            <person name="Nevalainen H."/>
            <person name="Omann M."/>
            <person name="Packer N."/>
            <person name="Perrone G."/>
            <person name="Uresti-Rivera E.E."/>
            <person name="Salamov A."/>
            <person name="Schmoll M."/>
            <person name="Seiboth B."/>
            <person name="Shapiro H."/>
            <person name="Sukno S."/>
            <person name="Tamayo-Ramos J.A."/>
            <person name="Tisch D."/>
            <person name="Wiest A."/>
            <person name="Wilkinson H.H."/>
            <person name="Zhang M."/>
            <person name="Coutinho P.M."/>
            <person name="Kenerley C.M."/>
            <person name="Monte E."/>
            <person name="Baker S.E."/>
            <person name="Grigoriev I.V."/>
        </authorList>
    </citation>
    <scope>NUCLEOTIDE SEQUENCE [LARGE SCALE GENOMIC DNA]</scope>
    <source>
        <strain evidence="2">ATCC 20476 / IMI 206040</strain>
    </source>
</reference>
<comment type="caution">
    <text evidence="1">The sequence shown here is derived from an EMBL/GenBank/DDBJ whole genome shotgun (WGS) entry which is preliminary data.</text>
</comment>
<sequence>MALTVVTNRTLMNIVNQRILANGGKIMIQELQTIYDDFPSILPTFYSLLYLYAFPPTGELGII</sequence>